<dbReference type="EC" id="2.5.1.75" evidence="10"/>
<evidence type="ECO:0000256" key="3">
    <source>
        <dbReference type="ARBA" id="ARBA00005842"/>
    </source>
</evidence>
<comment type="caution">
    <text evidence="14">The sequence shown here is derived from an EMBL/GenBank/DDBJ whole genome shotgun (WGS) entry which is preliminary data.</text>
</comment>
<keyword evidence="6 10" id="KW-0547">Nucleotide-binding</keyword>
<feature type="region of interest" description="Interaction with substrate tRNA" evidence="10">
    <location>
        <begin position="38"/>
        <end position="41"/>
    </location>
</feature>
<comment type="subunit">
    <text evidence="10">Monomer.</text>
</comment>
<reference evidence="14 15" key="1">
    <citation type="submission" date="2022-10" db="EMBL/GenBank/DDBJ databases">
        <title>Aestuariibacter sp. AA17 isolated from Montipora capitata coral fragment.</title>
        <authorList>
            <person name="Emsley S.A."/>
            <person name="Pfannmuller K.M."/>
            <person name="Loughran R.M."/>
            <person name="Shlafstein M."/>
            <person name="Papke E."/>
            <person name="Saw J.H."/>
            <person name="Ushijima B."/>
            <person name="Videau P."/>
        </authorList>
    </citation>
    <scope>NUCLEOTIDE SEQUENCE [LARGE SCALE GENOMIC DNA]</scope>
    <source>
        <strain evidence="14 15">AA17</strain>
    </source>
</reference>
<keyword evidence="4 10" id="KW-0808">Transferase</keyword>
<accession>A0ABT3AD85</accession>
<evidence type="ECO:0000256" key="10">
    <source>
        <dbReference type="HAMAP-Rule" id="MF_00185"/>
    </source>
</evidence>
<evidence type="ECO:0000256" key="12">
    <source>
        <dbReference type="RuleBase" id="RU003784"/>
    </source>
</evidence>
<evidence type="ECO:0000313" key="14">
    <source>
        <dbReference type="EMBL" id="MCV2886595.1"/>
    </source>
</evidence>
<dbReference type="Gene3D" id="3.40.50.300">
    <property type="entry name" value="P-loop containing nucleotide triphosphate hydrolases"/>
    <property type="match status" value="1"/>
</dbReference>
<sequence length="310" mass="35180">MKNNQPLAIFLMGPTASGKTDLAIELCQNASCEIISVDSALIYREMDIGTAKPTAEELLKAPHKLIDILDPVQSYSVAEFRRDALNEMNAIVERGNVPLLVGGTMMYYKALIEGLSPLPEADAKVRQTLLAEVNETGWDALHKQLTEVDPVSAARIHPNDPQRLLRAMEVYRIAGRSMTELQEEKSPPIPFEVKNFAICPQDRAILHDRIAKRFHIMVDNGFQQEVEALKARGDLHLDLPSMRCVGYRQMWHYLDGDYDHEEMIFRGIVATRQLAKRQLTWLRGWNNLTWLDTFAKDNLTKVLNVINTES</sequence>
<evidence type="ECO:0000256" key="11">
    <source>
        <dbReference type="RuleBase" id="RU003783"/>
    </source>
</evidence>
<feature type="site" description="Interaction with substrate tRNA" evidence="10">
    <location>
        <position position="104"/>
    </location>
</feature>
<evidence type="ECO:0000313" key="15">
    <source>
        <dbReference type="Proteomes" id="UP001652504"/>
    </source>
</evidence>
<feature type="binding site" evidence="10">
    <location>
        <begin position="15"/>
        <end position="20"/>
    </location>
    <ligand>
        <name>substrate</name>
    </ligand>
</feature>
<proteinExistence type="inferred from homology"/>
<comment type="catalytic activity">
    <reaction evidence="9 10 11">
        <text>adenosine(37) in tRNA + dimethylallyl diphosphate = N(6)-dimethylallyladenosine(37) in tRNA + diphosphate</text>
        <dbReference type="Rhea" id="RHEA:26482"/>
        <dbReference type="Rhea" id="RHEA-COMP:10162"/>
        <dbReference type="Rhea" id="RHEA-COMP:10375"/>
        <dbReference type="ChEBI" id="CHEBI:33019"/>
        <dbReference type="ChEBI" id="CHEBI:57623"/>
        <dbReference type="ChEBI" id="CHEBI:74411"/>
        <dbReference type="ChEBI" id="CHEBI:74415"/>
        <dbReference type="EC" id="2.5.1.75"/>
    </reaction>
</comment>
<organism evidence="14 15">
    <name type="scientific">Fluctibacter corallii</name>
    <dbReference type="NCBI Taxonomy" id="2984329"/>
    <lineage>
        <taxon>Bacteria</taxon>
        <taxon>Pseudomonadati</taxon>
        <taxon>Pseudomonadota</taxon>
        <taxon>Gammaproteobacteria</taxon>
        <taxon>Alteromonadales</taxon>
        <taxon>Alteromonadaceae</taxon>
        <taxon>Fluctibacter</taxon>
    </lineage>
</organism>
<evidence type="ECO:0000256" key="9">
    <source>
        <dbReference type="ARBA" id="ARBA00049563"/>
    </source>
</evidence>
<comment type="function">
    <text evidence="2 10 12">Catalyzes the transfer of a dimethylallyl group onto the adenine at position 37 in tRNAs that read codons beginning with uridine, leading to the formation of N6-(dimethylallyl)adenosine (i(6)A).</text>
</comment>
<evidence type="ECO:0000256" key="1">
    <source>
        <dbReference type="ARBA" id="ARBA00001946"/>
    </source>
</evidence>
<dbReference type="InterPro" id="IPR018022">
    <property type="entry name" value="IPT"/>
</dbReference>
<dbReference type="Pfam" id="PF01715">
    <property type="entry name" value="IPPT"/>
    <property type="match status" value="1"/>
</dbReference>
<dbReference type="InterPro" id="IPR039657">
    <property type="entry name" value="Dimethylallyltransferase"/>
</dbReference>
<keyword evidence="7 10" id="KW-0067">ATP-binding</keyword>
<evidence type="ECO:0000256" key="5">
    <source>
        <dbReference type="ARBA" id="ARBA00022694"/>
    </source>
</evidence>
<protein>
    <recommendedName>
        <fullName evidence="10">tRNA dimethylallyltransferase</fullName>
        <ecNumber evidence="10">2.5.1.75</ecNumber>
    </recommendedName>
    <alternativeName>
        <fullName evidence="10">Dimethylallyl diphosphate:tRNA dimethylallyltransferase</fullName>
        <shortName evidence="10">DMAPP:tRNA dimethylallyltransferase</shortName>
        <shortName evidence="10">DMATase</shortName>
    </alternativeName>
    <alternativeName>
        <fullName evidence="10">Isopentenyl-diphosphate:tRNA isopentenyltransferase</fullName>
        <shortName evidence="10">IPP transferase</shortName>
        <shortName evidence="10">IPPT</shortName>
        <shortName evidence="10">IPTase</shortName>
    </alternativeName>
</protein>
<dbReference type="Gene3D" id="1.10.20.140">
    <property type="match status" value="1"/>
</dbReference>
<dbReference type="GO" id="GO:0052381">
    <property type="term" value="F:tRNA dimethylallyltransferase activity"/>
    <property type="evidence" value="ECO:0007669"/>
    <property type="project" value="UniProtKB-EC"/>
</dbReference>
<evidence type="ECO:0000256" key="6">
    <source>
        <dbReference type="ARBA" id="ARBA00022741"/>
    </source>
</evidence>
<evidence type="ECO:0000256" key="4">
    <source>
        <dbReference type="ARBA" id="ARBA00022679"/>
    </source>
</evidence>
<comment type="caution">
    <text evidence="10">Lacks conserved residue(s) required for the propagation of feature annotation.</text>
</comment>
<keyword evidence="15" id="KW-1185">Reference proteome</keyword>
<comment type="cofactor">
    <cofactor evidence="1 10">
        <name>Mg(2+)</name>
        <dbReference type="ChEBI" id="CHEBI:18420"/>
    </cofactor>
</comment>
<dbReference type="HAMAP" id="MF_00185">
    <property type="entry name" value="IPP_trans"/>
    <property type="match status" value="1"/>
</dbReference>
<feature type="binding site" evidence="10">
    <location>
        <begin position="13"/>
        <end position="20"/>
    </location>
    <ligand>
        <name>ATP</name>
        <dbReference type="ChEBI" id="CHEBI:30616"/>
    </ligand>
</feature>
<dbReference type="InterPro" id="IPR027417">
    <property type="entry name" value="P-loop_NTPase"/>
</dbReference>
<dbReference type="SUPFAM" id="SSF52540">
    <property type="entry name" value="P-loop containing nucleoside triphosphate hydrolases"/>
    <property type="match status" value="1"/>
</dbReference>
<feature type="region of interest" description="Interaction with substrate tRNA" evidence="10">
    <location>
        <begin position="243"/>
        <end position="248"/>
    </location>
</feature>
<keyword evidence="5 10" id="KW-0819">tRNA processing</keyword>
<feature type="site" description="Interaction with substrate tRNA" evidence="10">
    <location>
        <position position="126"/>
    </location>
</feature>
<dbReference type="NCBIfam" id="TIGR00174">
    <property type="entry name" value="miaA"/>
    <property type="match status" value="1"/>
</dbReference>
<dbReference type="Proteomes" id="UP001652504">
    <property type="component" value="Unassembled WGS sequence"/>
</dbReference>
<dbReference type="PANTHER" id="PTHR11088:SF60">
    <property type="entry name" value="TRNA DIMETHYLALLYLTRANSFERASE"/>
    <property type="match status" value="1"/>
</dbReference>
<feature type="region of interest" description="Interaction with substrate tRNA" evidence="10">
    <location>
        <begin position="162"/>
        <end position="166"/>
    </location>
</feature>
<gene>
    <name evidence="10 14" type="primary">miaA</name>
    <name evidence="14" type="ORF">OE749_18020</name>
</gene>
<evidence type="ECO:0000256" key="7">
    <source>
        <dbReference type="ARBA" id="ARBA00022840"/>
    </source>
</evidence>
<comment type="similarity">
    <text evidence="3 10 13">Belongs to the IPP transferase family.</text>
</comment>
<keyword evidence="8 10" id="KW-0460">Magnesium</keyword>
<evidence type="ECO:0000256" key="2">
    <source>
        <dbReference type="ARBA" id="ARBA00003213"/>
    </source>
</evidence>
<dbReference type="EMBL" id="JAOWKX010000013">
    <property type="protein sequence ID" value="MCV2886595.1"/>
    <property type="molecule type" value="Genomic_DNA"/>
</dbReference>
<dbReference type="PANTHER" id="PTHR11088">
    <property type="entry name" value="TRNA DIMETHYLALLYLTRANSFERASE"/>
    <property type="match status" value="1"/>
</dbReference>
<name>A0ABT3AD85_9ALTE</name>
<evidence type="ECO:0000256" key="8">
    <source>
        <dbReference type="ARBA" id="ARBA00022842"/>
    </source>
</evidence>
<evidence type="ECO:0000256" key="13">
    <source>
        <dbReference type="RuleBase" id="RU003785"/>
    </source>
</evidence>